<evidence type="ECO:0000313" key="4">
    <source>
        <dbReference type="Proteomes" id="UP000245934"/>
    </source>
</evidence>
<accession>A0A2V2MXY8</accession>
<proteinExistence type="predicted"/>
<keyword evidence="1" id="KW-0479">Metal-binding</keyword>
<dbReference type="PANTHER" id="PTHR30632:SF0">
    <property type="entry name" value="SULFATE-BINDING PROTEIN"/>
    <property type="match status" value="1"/>
</dbReference>
<dbReference type="NCBIfam" id="TIGR01256">
    <property type="entry name" value="modA"/>
    <property type="match status" value="1"/>
</dbReference>
<comment type="caution">
    <text evidence="3">The sequence shown here is derived from an EMBL/GenBank/DDBJ whole genome shotgun (WGS) entry which is preliminary data.</text>
</comment>
<dbReference type="InterPro" id="IPR050682">
    <property type="entry name" value="ModA/WtpA"/>
</dbReference>
<keyword evidence="2" id="KW-0732">Signal</keyword>
<dbReference type="Proteomes" id="UP000245934">
    <property type="component" value="Unassembled WGS sequence"/>
</dbReference>
<dbReference type="Gene3D" id="3.40.190.10">
    <property type="entry name" value="Periplasmic binding protein-like II"/>
    <property type="match status" value="2"/>
</dbReference>
<sequence>MKKISYLMVGLAFLLLFMQAGCVFAEETEQKELMIFAAASLTGVVGDIETIFEESHPGVSVTANCDSSATLETQIKEGAYADVYLPASVKNMDNLLKEEMIDAESVTPYATNKLAIIVPIDNPAGITGLADLAKPDVKIVSETSEVPVRRYTEQVLNKTLNSTDYGQAFVDAFRENVISEETNVAGATTKVALGEADAGITYYSDVTKDLADKIKIIDIPDDLNVVATYEAGILSESMNEELADEYIGLLTSEEGQAVLKEYNFNPA</sequence>
<dbReference type="AlphaFoldDB" id="A0A2V2MXY8"/>
<evidence type="ECO:0000256" key="1">
    <source>
        <dbReference type="ARBA" id="ARBA00022723"/>
    </source>
</evidence>
<name>A0A2V2MXY8_9EURY</name>
<reference evidence="3 4" key="1">
    <citation type="submission" date="2018-05" db="EMBL/GenBank/DDBJ databases">
        <title>Draft genome of Methanospirillum stamsii Pt1.</title>
        <authorList>
            <person name="Dueholm M.S."/>
            <person name="Nielsen P.H."/>
            <person name="Bakmann L.F."/>
            <person name="Otzen D.E."/>
        </authorList>
    </citation>
    <scope>NUCLEOTIDE SEQUENCE [LARGE SCALE GENOMIC DNA]</scope>
    <source>
        <strain evidence="3 4">Pt1</strain>
    </source>
</reference>
<dbReference type="CDD" id="cd13538">
    <property type="entry name" value="PBP2_ModA_like_1"/>
    <property type="match status" value="1"/>
</dbReference>
<dbReference type="GO" id="GO:0030973">
    <property type="term" value="F:molybdate ion binding"/>
    <property type="evidence" value="ECO:0007669"/>
    <property type="project" value="TreeGrafter"/>
</dbReference>
<dbReference type="GO" id="GO:0046872">
    <property type="term" value="F:metal ion binding"/>
    <property type="evidence" value="ECO:0007669"/>
    <property type="project" value="UniProtKB-KW"/>
</dbReference>
<dbReference type="GO" id="GO:0015689">
    <property type="term" value="P:molybdate ion transport"/>
    <property type="evidence" value="ECO:0007669"/>
    <property type="project" value="InterPro"/>
</dbReference>
<dbReference type="PIRSF" id="PIRSF004846">
    <property type="entry name" value="ModA"/>
    <property type="match status" value="1"/>
</dbReference>
<evidence type="ECO:0000313" key="3">
    <source>
        <dbReference type="EMBL" id="PWR71145.1"/>
    </source>
</evidence>
<dbReference type="GeneID" id="97608433"/>
<evidence type="ECO:0000256" key="2">
    <source>
        <dbReference type="ARBA" id="ARBA00022729"/>
    </source>
</evidence>
<dbReference type="OrthoDB" id="75920at2157"/>
<gene>
    <name evidence="3" type="primary">modA</name>
    <name evidence="3" type="ORF">DLD82_13820</name>
</gene>
<dbReference type="EMBL" id="QGMZ01000035">
    <property type="protein sequence ID" value="PWR71145.1"/>
    <property type="molecule type" value="Genomic_DNA"/>
</dbReference>
<dbReference type="InterPro" id="IPR005950">
    <property type="entry name" value="ModA"/>
</dbReference>
<keyword evidence="4" id="KW-1185">Reference proteome</keyword>
<organism evidence="3 4">
    <name type="scientific">Methanospirillum stamsii</name>
    <dbReference type="NCBI Taxonomy" id="1277351"/>
    <lineage>
        <taxon>Archaea</taxon>
        <taxon>Methanobacteriati</taxon>
        <taxon>Methanobacteriota</taxon>
        <taxon>Stenosarchaea group</taxon>
        <taxon>Methanomicrobia</taxon>
        <taxon>Methanomicrobiales</taxon>
        <taxon>Methanospirillaceae</taxon>
        <taxon>Methanospirillum</taxon>
    </lineage>
</organism>
<dbReference type="RefSeq" id="WP_109941718.1">
    <property type="nucleotide sequence ID" value="NZ_CP176366.1"/>
</dbReference>
<dbReference type="Pfam" id="PF13531">
    <property type="entry name" value="SBP_bac_11"/>
    <property type="match status" value="1"/>
</dbReference>
<dbReference type="PANTHER" id="PTHR30632">
    <property type="entry name" value="MOLYBDATE-BINDING PERIPLASMIC PROTEIN"/>
    <property type="match status" value="1"/>
</dbReference>
<protein>
    <submittedName>
        <fullName evidence="3">Molybdate ABC transporter substrate-binding protein</fullName>
    </submittedName>
</protein>
<dbReference type="SUPFAM" id="SSF53850">
    <property type="entry name" value="Periplasmic binding protein-like II"/>
    <property type="match status" value="1"/>
</dbReference>